<dbReference type="AlphaFoldDB" id="A0A0N4XW72"/>
<dbReference type="SUPFAM" id="SSF57756">
    <property type="entry name" value="Retrovirus zinc finger-like domains"/>
    <property type="match status" value="1"/>
</dbReference>
<evidence type="ECO:0000259" key="2">
    <source>
        <dbReference type="PROSITE" id="PS50158"/>
    </source>
</evidence>
<accession>A0A0N4XW72</accession>
<dbReference type="EMBL" id="UYSL01019860">
    <property type="protein sequence ID" value="VDL70709.1"/>
    <property type="molecule type" value="Genomic_DNA"/>
</dbReference>
<name>A0A0N4XW72_NIPBR</name>
<dbReference type="SMART" id="SM00343">
    <property type="entry name" value="ZnF_C2HC"/>
    <property type="match status" value="1"/>
</dbReference>
<dbReference type="Gene3D" id="4.10.60.10">
    <property type="entry name" value="Zinc finger, CCHC-type"/>
    <property type="match status" value="1"/>
</dbReference>
<protein>
    <submittedName>
        <fullName evidence="5">CCHC-type domain-containing protein</fullName>
    </submittedName>
</protein>
<keyword evidence="1" id="KW-0479">Metal-binding</keyword>
<keyword evidence="1" id="KW-0863">Zinc-finger</keyword>
<evidence type="ECO:0000256" key="1">
    <source>
        <dbReference type="PROSITE-ProRule" id="PRU00047"/>
    </source>
</evidence>
<dbReference type="PROSITE" id="PS50158">
    <property type="entry name" value="ZF_CCHC"/>
    <property type="match status" value="1"/>
</dbReference>
<dbReference type="InterPro" id="IPR036875">
    <property type="entry name" value="Znf_CCHC_sf"/>
</dbReference>
<evidence type="ECO:0000313" key="5">
    <source>
        <dbReference type="WBParaSite" id="NBR_0000711901-mRNA-1"/>
    </source>
</evidence>
<organism evidence="5">
    <name type="scientific">Nippostrongylus brasiliensis</name>
    <name type="common">Rat hookworm</name>
    <dbReference type="NCBI Taxonomy" id="27835"/>
    <lineage>
        <taxon>Eukaryota</taxon>
        <taxon>Metazoa</taxon>
        <taxon>Ecdysozoa</taxon>
        <taxon>Nematoda</taxon>
        <taxon>Chromadorea</taxon>
        <taxon>Rhabditida</taxon>
        <taxon>Rhabditina</taxon>
        <taxon>Rhabditomorpha</taxon>
        <taxon>Strongyloidea</taxon>
        <taxon>Heligmosomidae</taxon>
        <taxon>Nippostrongylus</taxon>
    </lineage>
</organism>
<dbReference type="Proteomes" id="UP000271162">
    <property type="component" value="Unassembled WGS sequence"/>
</dbReference>
<evidence type="ECO:0000313" key="3">
    <source>
        <dbReference type="EMBL" id="VDL70709.1"/>
    </source>
</evidence>
<dbReference type="GO" id="GO:0008270">
    <property type="term" value="F:zinc ion binding"/>
    <property type="evidence" value="ECO:0007669"/>
    <property type="project" value="UniProtKB-KW"/>
</dbReference>
<feature type="domain" description="CCHC-type" evidence="2">
    <location>
        <begin position="233"/>
        <end position="247"/>
    </location>
</feature>
<gene>
    <name evidence="3" type="ORF">NBR_LOCUS7120</name>
</gene>
<dbReference type="Pfam" id="PF00098">
    <property type="entry name" value="zf-CCHC"/>
    <property type="match status" value="1"/>
</dbReference>
<dbReference type="GO" id="GO:0003676">
    <property type="term" value="F:nucleic acid binding"/>
    <property type="evidence" value="ECO:0007669"/>
    <property type="project" value="InterPro"/>
</dbReference>
<keyword evidence="1" id="KW-0862">Zinc</keyword>
<sequence>MTEEVDSARNELVASISSQVADGIGPIISQLVEKKIREERKGSSHRATPQVPTLSHPGLQAQASLLAKWIGQVDDIEGEPDAEEKSQKISELRKSLKRRLTTVVGADTDASIFSLADNFEKVESVIDQTDDFGKAVAEHLKKFPNTKNQQARKKIRMDQPFRRSGYLGEAGVPARIAVQPSPMPQPLLVSQPPTNAPGSSGMVYPPFAMPPLLDNAFYSPYQRRNRYVQQKPCFNCGLLGHIAASCPTPRKPQQQ</sequence>
<evidence type="ECO:0000313" key="4">
    <source>
        <dbReference type="Proteomes" id="UP000271162"/>
    </source>
</evidence>
<proteinExistence type="predicted"/>
<dbReference type="GO" id="GO:0005737">
    <property type="term" value="C:cytoplasm"/>
    <property type="evidence" value="ECO:0007669"/>
    <property type="project" value="UniProtKB-ARBA"/>
</dbReference>
<keyword evidence="4" id="KW-1185">Reference proteome</keyword>
<dbReference type="GO" id="GO:0019899">
    <property type="term" value="F:enzyme binding"/>
    <property type="evidence" value="ECO:0007669"/>
    <property type="project" value="UniProtKB-ARBA"/>
</dbReference>
<dbReference type="InterPro" id="IPR001878">
    <property type="entry name" value="Znf_CCHC"/>
</dbReference>
<reference evidence="5" key="1">
    <citation type="submission" date="2017-02" db="UniProtKB">
        <authorList>
            <consortium name="WormBaseParasite"/>
        </authorList>
    </citation>
    <scope>IDENTIFICATION</scope>
</reference>
<dbReference type="WBParaSite" id="NBR_0000711901-mRNA-1">
    <property type="protein sequence ID" value="NBR_0000711901-mRNA-1"/>
    <property type="gene ID" value="NBR_0000711901"/>
</dbReference>
<reference evidence="3 4" key="2">
    <citation type="submission" date="2018-11" db="EMBL/GenBank/DDBJ databases">
        <authorList>
            <consortium name="Pathogen Informatics"/>
        </authorList>
    </citation>
    <scope>NUCLEOTIDE SEQUENCE [LARGE SCALE GENOMIC DNA]</scope>
</reference>